<evidence type="ECO:0000256" key="2">
    <source>
        <dbReference type="SAM" id="MobiDB-lite"/>
    </source>
</evidence>
<proteinExistence type="predicted"/>
<comment type="caution">
    <text evidence="3">The sequence shown here is derived from an EMBL/GenBank/DDBJ whole genome shotgun (WGS) entry which is preliminary data.</text>
</comment>
<reference evidence="3" key="2">
    <citation type="submission" date="2023-01" db="EMBL/GenBank/DDBJ databases">
        <authorList>
            <person name="Sun Q."/>
            <person name="Evtushenko L."/>
        </authorList>
    </citation>
    <scope>NUCLEOTIDE SEQUENCE</scope>
    <source>
        <strain evidence="3">VKM Ac-2007</strain>
    </source>
</reference>
<dbReference type="GO" id="GO:0003677">
    <property type="term" value="F:DNA binding"/>
    <property type="evidence" value="ECO:0007669"/>
    <property type="project" value="UniProtKB-KW"/>
</dbReference>
<accession>A0A9W6MET8</accession>
<evidence type="ECO:0000313" key="4">
    <source>
        <dbReference type="Proteomes" id="UP001143474"/>
    </source>
</evidence>
<dbReference type="SUPFAM" id="SSF51215">
    <property type="entry name" value="Regulatory protein AraC"/>
    <property type="match status" value="1"/>
</dbReference>
<evidence type="ECO:0000313" key="3">
    <source>
        <dbReference type="EMBL" id="GLK11335.1"/>
    </source>
</evidence>
<gene>
    <name evidence="3" type="ORF">GCM10017600_47420</name>
</gene>
<evidence type="ECO:0000256" key="1">
    <source>
        <dbReference type="ARBA" id="ARBA00023125"/>
    </source>
</evidence>
<organism evidence="3 4">
    <name type="scientific">Streptosporangium carneum</name>
    <dbReference type="NCBI Taxonomy" id="47481"/>
    <lineage>
        <taxon>Bacteria</taxon>
        <taxon>Bacillati</taxon>
        <taxon>Actinomycetota</taxon>
        <taxon>Actinomycetes</taxon>
        <taxon>Streptosporangiales</taxon>
        <taxon>Streptosporangiaceae</taxon>
        <taxon>Streptosporangium</taxon>
    </lineage>
</organism>
<keyword evidence="1" id="KW-0238">DNA-binding</keyword>
<dbReference type="Proteomes" id="UP001143474">
    <property type="component" value="Unassembled WGS sequence"/>
</dbReference>
<keyword evidence="4" id="KW-1185">Reference proteome</keyword>
<dbReference type="RefSeq" id="WP_271219721.1">
    <property type="nucleotide sequence ID" value="NZ_BAAAVD010000049.1"/>
</dbReference>
<feature type="compositionally biased region" description="Basic and acidic residues" evidence="2">
    <location>
        <begin position="109"/>
        <end position="124"/>
    </location>
</feature>
<dbReference type="InterPro" id="IPR037923">
    <property type="entry name" value="HTH-like"/>
</dbReference>
<protein>
    <submittedName>
        <fullName evidence="3">Uncharacterized protein</fullName>
    </submittedName>
</protein>
<sequence>MKSVGFFRELGHGAPDGQSLHVVRGKGAYEVGEVAGYLRGADVVAASAGAAYDVLSDDPTPIGGLNIHTDGEWVWPSDLAFYVEKYNVELPEELVTRIKESFGVPSPVSEKRMSEITDSSRREY</sequence>
<feature type="region of interest" description="Disordered" evidence="2">
    <location>
        <begin position="104"/>
        <end position="124"/>
    </location>
</feature>
<dbReference type="EMBL" id="BSEV01000011">
    <property type="protein sequence ID" value="GLK11335.1"/>
    <property type="molecule type" value="Genomic_DNA"/>
</dbReference>
<name>A0A9W6MET8_9ACTN</name>
<dbReference type="AlphaFoldDB" id="A0A9W6MET8"/>
<reference evidence="3" key="1">
    <citation type="journal article" date="2014" name="Int. J. Syst. Evol. Microbiol.">
        <title>Complete genome sequence of Corynebacterium casei LMG S-19264T (=DSM 44701T), isolated from a smear-ripened cheese.</title>
        <authorList>
            <consortium name="US DOE Joint Genome Institute (JGI-PGF)"/>
            <person name="Walter F."/>
            <person name="Albersmeier A."/>
            <person name="Kalinowski J."/>
            <person name="Ruckert C."/>
        </authorList>
    </citation>
    <scope>NUCLEOTIDE SEQUENCE</scope>
    <source>
        <strain evidence="3">VKM Ac-2007</strain>
    </source>
</reference>